<proteinExistence type="predicted"/>
<dbReference type="InterPro" id="IPR052896">
    <property type="entry name" value="GGT-like_enzyme"/>
</dbReference>
<dbReference type="Pfam" id="PF01019">
    <property type="entry name" value="G_glu_transpept"/>
    <property type="match status" value="1"/>
</dbReference>
<name>A0ABR1FAF2_9ASCO</name>
<organism evidence="1 2">
    <name type="scientific">Myxozyma melibiosi</name>
    <dbReference type="NCBI Taxonomy" id="54550"/>
    <lineage>
        <taxon>Eukaryota</taxon>
        <taxon>Fungi</taxon>
        <taxon>Dikarya</taxon>
        <taxon>Ascomycota</taxon>
        <taxon>Saccharomycotina</taxon>
        <taxon>Lipomycetes</taxon>
        <taxon>Lipomycetales</taxon>
        <taxon>Lipomycetaceae</taxon>
        <taxon>Myxozyma</taxon>
    </lineage>
</organism>
<dbReference type="PRINTS" id="PR01210">
    <property type="entry name" value="GGTRANSPTASE"/>
</dbReference>
<dbReference type="PANTHER" id="PTHR43881">
    <property type="entry name" value="GAMMA-GLUTAMYLTRANSPEPTIDASE (AFU_ORTHOLOGUE AFUA_4G13580)"/>
    <property type="match status" value="1"/>
</dbReference>
<dbReference type="GeneID" id="90037609"/>
<evidence type="ECO:0000313" key="2">
    <source>
        <dbReference type="Proteomes" id="UP001498771"/>
    </source>
</evidence>
<sequence length="632" mass="68573">MLLQARRGLVHRPSPAAAQCAYRVLHRQRPRSLLSSPPPSPLPSSSVFARHFRSPIEFKMSLDQQYLDIDDAKDYKFSSRRSVVHSLDGIVSCTQPMAAQAGLKMLRMGGNAVDAAVATAAALTVIEPMMVSPAGDVFSLFWSAKDKSLKGLNGSGRSPQKLTIDYLKSVGITGHKLPPNSVHCVTVPGGPAAWVDAIENWGSGKITIADALAPAIEFAEFGVPIPEIASQLWYRGKNIIANNSENGKDMLLADGSTPKQGDLWVNKKLAETYKLVAKNGKAGFYEGPVAERIVDQVQSMGGVMTLEDMKSHTSTFVDPISIDFNGLTLWECPPNGQGLLAQLATGIIREMIEDKIVPPPSEWVLNSVEYLHMVIESLKMAFRDGEEYVADPERAKVPTAALLEKSYLKARAKEFDPKKAVPQYAPGLPKTANDSDTVYLSVTDKEGNACSFINSVAGMFGTGIVPKDSGFPLLNRGVNFILDPTALNALEGGKRPYHTIIPAMLTKDDDIYAAYGVMGGFMQPQGHLQVLLNHSVFGLDEQKSLDVPRICITPGRVVDGVTLTNVNVEAEISDEVVEKLKALGHEITRQKRYDPLFGRGQFIKLTKLDNGKIVHSAGSDPRGDGASFPFYA</sequence>
<dbReference type="RefSeq" id="XP_064769838.1">
    <property type="nucleotide sequence ID" value="XM_064912097.1"/>
</dbReference>
<protein>
    <submittedName>
        <fullName evidence="1">Gamma-glutamyltranspeptidase</fullName>
    </submittedName>
</protein>
<dbReference type="Gene3D" id="1.10.246.130">
    <property type="match status" value="1"/>
</dbReference>
<comment type="caution">
    <text evidence="1">The sequence shown here is derived from an EMBL/GenBank/DDBJ whole genome shotgun (WGS) entry which is preliminary data.</text>
</comment>
<gene>
    <name evidence="1" type="ORF">BZA70DRAFT_275111</name>
</gene>
<keyword evidence="2" id="KW-1185">Reference proteome</keyword>
<dbReference type="PANTHER" id="PTHR43881:SF1">
    <property type="entry name" value="GAMMA-GLUTAMYLTRANSPEPTIDASE (AFU_ORTHOLOGUE AFUA_4G13580)"/>
    <property type="match status" value="1"/>
</dbReference>
<dbReference type="InterPro" id="IPR043138">
    <property type="entry name" value="GGT_lsub"/>
</dbReference>
<dbReference type="InterPro" id="IPR029055">
    <property type="entry name" value="Ntn_hydrolases_N"/>
</dbReference>
<evidence type="ECO:0000313" key="1">
    <source>
        <dbReference type="EMBL" id="KAK7206805.1"/>
    </source>
</evidence>
<dbReference type="Proteomes" id="UP001498771">
    <property type="component" value="Unassembled WGS sequence"/>
</dbReference>
<dbReference type="SUPFAM" id="SSF56235">
    <property type="entry name" value="N-terminal nucleophile aminohydrolases (Ntn hydrolases)"/>
    <property type="match status" value="1"/>
</dbReference>
<dbReference type="Gene3D" id="3.60.20.40">
    <property type="match status" value="1"/>
</dbReference>
<accession>A0ABR1FAF2</accession>
<dbReference type="InterPro" id="IPR043137">
    <property type="entry name" value="GGT_ssub_C"/>
</dbReference>
<reference evidence="1 2" key="1">
    <citation type="submission" date="2024-03" db="EMBL/GenBank/DDBJ databases">
        <title>Genome-scale model development and genomic sequencing of the oleaginous clade Lipomyces.</title>
        <authorList>
            <consortium name="Lawrence Berkeley National Laboratory"/>
            <person name="Czajka J.J."/>
            <person name="Han Y."/>
            <person name="Kim J."/>
            <person name="Mondo S.J."/>
            <person name="Hofstad B.A."/>
            <person name="Robles A."/>
            <person name="Haridas S."/>
            <person name="Riley R."/>
            <person name="LaButti K."/>
            <person name="Pangilinan J."/>
            <person name="Andreopoulos W."/>
            <person name="Lipzen A."/>
            <person name="Yan J."/>
            <person name="Wang M."/>
            <person name="Ng V."/>
            <person name="Grigoriev I.V."/>
            <person name="Spatafora J.W."/>
            <person name="Magnuson J.K."/>
            <person name="Baker S.E."/>
            <person name="Pomraning K.R."/>
        </authorList>
    </citation>
    <scope>NUCLEOTIDE SEQUENCE [LARGE SCALE GENOMIC DNA]</scope>
    <source>
        <strain evidence="1 2">Phaff 52-87</strain>
    </source>
</reference>
<dbReference type="EMBL" id="JBBJBU010000002">
    <property type="protein sequence ID" value="KAK7206805.1"/>
    <property type="molecule type" value="Genomic_DNA"/>
</dbReference>